<evidence type="ECO:0000313" key="12">
    <source>
        <dbReference type="Proteomes" id="UP001258017"/>
    </source>
</evidence>
<keyword evidence="2" id="KW-1003">Cell membrane</keyword>
<keyword evidence="9" id="KW-0807">Transducer</keyword>
<organism evidence="11 12">
    <name type="scientific">Odynerus spinipes</name>
    <dbReference type="NCBI Taxonomy" id="1348599"/>
    <lineage>
        <taxon>Eukaryota</taxon>
        <taxon>Metazoa</taxon>
        <taxon>Ecdysozoa</taxon>
        <taxon>Arthropoda</taxon>
        <taxon>Hexapoda</taxon>
        <taxon>Insecta</taxon>
        <taxon>Pterygota</taxon>
        <taxon>Neoptera</taxon>
        <taxon>Endopterygota</taxon>
        <taxon>Hymenoptera</taxon>
        <taxon>Apocrita</taxon>
        <taxon>Aculeata</taxon>
        <taxon>Vespoidea</taxon>
        <taxon>Vespidae</taxon>
        <taxon>Eumeninae</taxon>
        <taxon>Odynerus</taxon>
    </lineage>
</organism>
<evidence type="ECO:0000256" key="6">
    <source>
        <dbReference type="ARBA" id="ARBA00022989"/>
    </source>
</evidence>
<gene>
    <name evidence="11" type="ORF">KPH14_007668</name>
</gene>
<keyword evidence="7 10" id="KW-0472">Membrane</keyword>
<evidence type="ECO:0000256" key="4">
    <source>
        <dbReference type="ARBA" id="ARBA00022692"/>
    </source>
</evidence>
<keyword evidence="6 10" id="KW-1133">Transmembrane helix</keyword>
<keyword evidence="3" id="KW-0716">Sensory transduction</keyword>
<comment type="subcellular location">
    <subcellularLocation>
        <location evidence="1">Cell membrane</location>
        <topology evidence="1">Multi-pass membrane protein</topology>
    </subcellularLocation>
</comment>
<evidence type="ECO:0000256" key="5">
    <source>
        <dbReference type="ARBA" id="ARBA00022725"/>
    </source>
</evidence>
<feature type="transmembrane region" description="Helical" evidence="10">
    <location>
        <begin position="88"/>
        <end position="111"/>
    </location>
</feature>
<evidence type="ECO:0000256" key="9">
    <source>
        <dbReference type="ARBA" id="ARBA00023224"/>
    </source>
</evidence>
<dbReference type="InterPro" id="IPR004117">
    <property type="entry name" value="7tm6_olfct_rcpt"/>
</dbReference>
<comment type="caution">
    <text evidence="11">The sequence shown here is derived from an EMBL/GenBank/DDBJ whole genome shotgun (WGS) entry which is preliminary data.</text>
</comment>
<keyword evidence="5" id="KW-0552">Olfaction</keyword>
<evidence type="ECO:0000256" key="8">
    <source>
        <dbReference type="ARBA" id="ARBA00023170"/>
    </source>
</evidence>
<evidence type="ECO:0000256" key="10">
    <source>
        <dbReference type="SAM" id="Phobius"/>
    </source>
</evidence>
<evidence type="ECO:0000256" key="1">
    <source>
        <dbReference type="ARBA" id="ARBA00004651"/>
    </source>
</evidence>
<evidence type="ECO:0000256" key="7">
    <source>
        <dbReference type="ARBA" id="ARBA00023136"/>
    </source>
</evidence>
<keyword evidence="8" id="KW-0675">Receptor</keyword>
<feature type="transmembrane region" description="Helical" evidence="10">
    <location>
        <begin position="173"/>
        <end position="193"/>
    </location>
</feature>
<feature type="transmembrane region" description="Helical" evidence="10">
    <location>
        <begin position="31"/>
        <end position="52"/>
    </location>
</feature>
<evidence type="ECO:0008006" key="13">
    <source>
        <dbReference type="Google" id="ProtNLM"/>
    </source>
</evidence>
<keyword evidence="4 10" id="KW-0812">Transmembrane</keyword>
<dbReference type="GO" id="GO:0005549">
    <property type="term" value="F:odorant binding"/>
    <property type="evidence" value="ECO:0007669"/>
    <property type="project" value="InterPro"/>
</dbReference>
<dbReference type="GO" id="GO:0005886">
    <property type="term" value="C:plasma membrane"/>
    <property type="evidence" value="ECO:0007669"/>
    <property type="project" value="UniProtKB-SubCell"/>
</dbReference>
<feature type="transmembrane region" description="Helical" evidence="10">
    <location>
        <begin position="205"/>
        <end position="224"/>
    </location>
</feature>
<reference evidence="11" key="2">
    <citation type="journal article" date="2023" name="Commun. Biol.">
        <title>Intrasexual cuticular hydrocarbon dimorphism in a wasp sheds light on hydrocarbon biosynthesis genes in Hymenoptera.</title>
        <authorList>
            <person name="Moris V.C."/>
            <person name="Podsiadlowski L."/>
            <person name="Martin S."/>
            <person name="Oeyen J.P."/>
            <person name="Donath A."/>
            <person name="Petersen M."/>
            <person name="Wilbrandt J."/>
            <person name="Misof B."/>
            <person name="Liedtke D."/>
            <person name="Thamm M."/>
            <person name="Scheiner R."/>
            <person name="Schmitt T."/>
            <person name="Niehuis O."/>
        </authorList>
    </citation>
    <scope>NUCLEOTIDE SEQUENCE</scope>
    <source>
        <strain evidence="11">GBR_01_08_01A</strain>
    </source>
</reference>
<keyword evidence="12" id="KW-1185">Reference proteome</keyword>
<dbReference type="GO" id="GO:0004984">
    <property type="term" value="F:olfactory receptor activity"/>
    <property type="evidence" value="ECO:0007669"/>
    <property type="project" value="InterPro"/>
</dbReference>
<evidence type="ECO:0000256" key="3">
    <source>
        <dbReference type="ARBA" id="ARBA00022606"/>
    </source>
</evidence>
<reference evidence="11" key="1">
    <citation type="submission" date="2021-08" db="EMBL/GenBank/DDBJ databases">
        <authorList>
            <person name="Misof B."/>
            <person name="Oliver O."/>
            <person name="Podsiadlowski L."/>
            <person name="Donath A."/>
            <person name="Peters R."/>
            <person name="Mayer C."/>
            <person name="Rust J."/>
            <person name="Gunkel S."/>
            <person name="Lesny P."/>
            <person name="Martin S."/>
            <person name="Oeyen J.P."/>
            <person name="Petersen M."/>
            <person name="Panagiotis P."/>
            <person name="Wilbrandt J."/>
            <person name="Tanja T."/>
        </authorList>
    </citation>
    <scope>NUCLEOTIDE SEQUENCE</scope>
    <source>
        <strain evidence="11">GBR_01_08_01A</strain>
        <tissue evidence="11">Thorax + abdomen</tissue>
    </source>
</reference>
<dbReference type="AlphaFoldDB" id="A0AAD9VMY4"/>
<sequence>MFDWIKSDWAILQNPEEVNIIKKYAIKSKNITIFMIVIFYVFLFVMISMYTIPTLLDIVLPLNETRRHKCPFPIETFYNIEDTTVGHILVTFIATTLGVIGVSIYSSFLLVMYHACGMLSITGYILEHAFLGNDQYVSTNKECEMIHKKIVRSVRVHIRAIKFFENIKDISEVCYSVQIGLALVLVAADYIKLMLLDKETLMKNMSNTIALFLHGIGILFSLFINCHAGQEVINHSTDVFHKATVAPWYLASKRTQKSAILILMRSQIPCYVGLLKTSMSYATVCYTIQ</sequence>
<dbReference type="PANTHER" id="PTHR21137:SF35">
    <property type="entry name" value="ODORANT RECEPTOR 19A-RELATED"/>
    <property type="match status" value="1"/>
</dbReference>
<dbReference type="Pfam" id="PF02949">
    <property type="entry name" value="7tm_6"/>
    <property type="match status" value="1"/>
</dbReference>
<dbReference type="EMBL" id="JAIFRP010000050">
    <property type="protein sequence ID" value="KAK2580533.1"/>
    <property type="molecule type" value="Genomic_DNA"/>
</dbReference>
<protein>
    <recommendedName>
        <fullName evidence="13">Odorant receptor</fullName>
    </recommendedName>
</protein>
<accession>A0AAD9VMY4</accession>
<dbReference type="Proteomes" id="UP001258017">
    <property type="component" value="Unassembled WGS sequence"/>
</dbReference>
<evidence type="ECO:0000313" key="11">
    <source>
        <dbReference type="EMBL" id="KAK2580533.1"/>
    </source>
</evidence>
<proteinExistence type="predicted"/>
<evidence type="ECO:0000256" key="2">
    <source>
        <dbReference type="ARBA" id="ARBA00022475"/>
    </source>
</evidence>
<dbReference type="GO" id="GO:0007165">
    <property type="term" value="P:signal transduction"/>
    <property type="evidence" value="ECO:0007669"/>
    <property type="project" value="UniProtKB-KW"/>
</dbReference>
<name>A0AAD9VMY4_9HYME</name>
<dbReference type="PANTHER" id="PTHR21137">
    <property type="entry name" value="ODORANT RECEPTOR"/>
    <property type="match status" value="1"/>
</dbReference>